<reference evidence="2 3" key="1">
    <citation type="submission" date="2024-01" db="EMBL/GenBank/DDBJ databases">
        <authorList>
            <person name="Allen C."/>
            <person name="Tagirdzhanova G."/>
        </authorList>
    </citation>
    <scope>NUCLEOTIDE SEQUENCE [LARGE SCALE GENOMIC DNA]</scope>
    <source>
        <strain evidence="2 3">CBS 119000</strain>
    </source>
</reference>
<organism evidence="2 3">
    <name type="scientific">Sporothrix epigloea</name>
    <dbReference type="NCBI Taxonomy" id="1892477"/>
    <lineage>
        <taxon>Eukaryota</taxon>
        <taxon>Fungi</taxon>
        <taxon>Dikarya</taxon>
        <taxon>Ascomycota</taxon>
        <taxon>Pezizomycotina</taxon>
        <taxon>Sordariomycetes</taxon>
        <taxon>Sordariomycetidae</taxon>
        <taxon>Ophiostomatales</taxon>
        <taxon>Ophiostomataceae</taxon>
        <taxon>Sporothrix</taxon>
    </lineage>
</organism>
<dbReference type="EMBL" id="CAWUON010000057">
    <property type="protein sequence ID" value="CAK7270329.1"/>
    <property type="molecule type" value="Genomic_DNA"/>
</dbReference>
<name>A0ABP0DR69_9PEZI</name>
<protein>
    <recommendedName>
        <fullName evidence="4">Carboxylesterase family protein</fullName>
    </recommendedName>
</protein>
<keyword evidence="3" id="KW-1185">Reference proteome</keyword>
<gene>
    <name evidence="2" type="ORF">SEPCBS119000_004036</name>
</gene>
<comment type="caution">
    <text evidence="2">The sequence shown here is derived from an EMBL/GenBank/DDBJ whole genome shotgun (WGS) entry which is preliminary data.</text>
</comment>
<feature type="compositionally biased region" description="Basic and acidic residues" evidence="1">
    <location>
        <begin position="166"/>
        <end position="188"/>
    </location>
</feature>
<feature type="compositionally biased region" description="Polar residues" evidence="1">
    <location>
        <begin position="7"/>
        <end position="31"/>
    </location>
</feature>
<feature type="compositionally biased region" description="Basic and acidic residues" evidence="1">
    <location>
        <begin position="340"/>
        <end position="356"/>
    </location>
</feature>
<evidence type="ECO:0008006" key="4">
    <source>
        <dbReference type="Google" id="ProtNLM"/>
    </source>
</evidence>
<feature type="compositionally biased region" description="Polar residues" evidence="1">
    <location>
        <begin position="198"/>
        <end position="220"/>
    </location>
</feature>
<feature type="compositionally biased region" description="Basic and acidic residues" evidence="1">
    <location>
        <begin position="321"/>
        <end position="332"/>
    </location>
</feature>
<dbReference type="Proteomes" id="UP001642502">
    <property type="component" value="Unassembled WGS sequence"/>
</dbReference>
<feature type="compositionally biased region" description="Low complexity" evidence="1">
    <location>
        <begin position="147"/>
        <end position="158"/>
    </location>
</feature>
<accession>A0ABP0DR69</accession>
<evidence type="ECO:0000313" key="2">
    <source>
        <dbReference type="EMBL" id="CAK7270329.1"/>
    </source>
</evidence>
<evidence type="ECO:0000256" key="1">
    <source>
        <dbReference type="SAM" id="MobiDB-lite"/>
    </source>
</evidence>
<feature type="compositionally biased region" description="Low complexity" evidence="1">
    <location>
        <begin position="281"/>
        <end position="291"/>
    </location>
</feature>
<feature type="region of interest" description="Disordered" evidence="1">
    <location>
        <begin position="102"/>
        <end position="365"/>
    </location>
</feature>
<proteinExistence type="predicted"/>
<feature type="compositionally biased region" description="Polar residues" evidence="1">
    <location>
        <begin position="292"/>
        <end position="305"/>
    </location>
</feature>
<feature type="compositionally biased region" description="Low complexity" evidence="1">
    <location>
        <begin position="118"/>
        <end position="129"/>
    </location>
</feature>
<sequence length="365" mass="40388">MLPADMNSLSSKAPAASSNSRFVGRQQSLPRSPNGPVARIEDTLEELDRLEDEFEAVHRMVRISRVATPDKKVYDECLTDDAKRPVVANDTCVVRPAELAKTVSARKSTGSADPAERSSVIKVSVVSPSTKRISEARPRSLLPPKPSVKSSKPPTVSTFELPGEAISRRKREEHEAKIKQQLEEERKRREFKARPIRQGNTPNAAPRETLTSRARTNRASIYSEGAPARITLGVPNSASQANRRQSAVSSESEYDIKQVQMPRGRGTSLGRSPTVTRHISRTSSTPASSASGKQSTPLQEVQNQKLRGREILQRDGILSSQRDREKKEREALAKQARQQAAERSRALSREWAEKQKLKGKMTATA</sequence>
<feature type="region of interest" description="Disordered" evidence="1">
    <location>
        <begin position="1"/>
        <end position="39"/>
    </location>
</feature>
<evidence type="ECO:0000313" key="3">
    <source>
        <dbReference type="Proteomes" id="UP001642502"/>
    </source>
</evidence>
<feature type="compositionally biased region" description="Polar residues" evidence="1">
    <location>
        <begin position="234"/>
        <end position="251"/>
    </location>
</feature>